<protein>
    <submittedName>
        <fullName evidence="2">Uncharacterized protein</fullName>
    </submittedName>
</protein>
<evidence type="ECO:0000313" key="1">
    <source>
        <dbReference type="Proteomes" id="UP000887575"/>
    </source>
</evidence>
<keyword evidence="1" id="KW-1185">Reference proteome</keyword>
<organism evidence="1 2">
    <name type="scientific">Mesorhabditis belari</name>
    <dbReference type="NCBI Taxonomy" id="2138241"/>
    <lineage>
        <taxon>Eukaryota</taxon>
        <taxon>Metazoa</taxon>
        <taxon>Ecdysozoa</taxon>
        <taxon>Nematoda</taxon>
        <taxon>Chromadorea</taxon>
        <taxon>Rhabditida</taxon>
        <taxon>Rhabditina</taxon>
        <taxon>Rhabditomorpha</taxon>
        <taxon>Rhabditoidea</taxon>
        <taxon>Rhabditidae</taxon>
        <taxon>Mesorhabditinae</taxon>
        <taxon>Mesorhabditis</taxon>
    </lineage>
</organism>
<dbReference type="WBParaSite" id="MBELARI_LOCUS3459">
    <property type="protein sequence ID" value="MBELARI_LOCUS3459"/>
    <property type="gene ID" value="MBELARI_LOCUS3459"/>
</dbReference>
<dbReference type="Proteomes" id="UP000887575">
    <property type="component" value="Unassembled WGS sequence"/>
</dbReference>
<evidence type="ECO:0000313" key="2">
    <source>
        <dbReference type="WBParaSite" id="MBELARI_LOCUS3459"/>
    </source>
</evidence>
<accession>A0AAF3FC21</accession>
<proteinExistence type="predicted"/>
<reference evidence="2" key="1">
    <citation type="submission" date="2024-02" db="UniProtKB">
        <authorList>
            <consortium name="WormBaseParasite"/>
        </authorList>
    </citation>
    <scope>IDENTIFICATION</scope>
</reference>
<name>A0AAF3FC21_9BILA</name>
<sequence>MVKIRKNFRRWRDRAEHSRSQKELEDQRLIAAIDDGGDDSEKIRRFVLPDSVVMSAPQGLARAGKPGRQRRMVVVIKINFLVGCWRFEKEAKRLAAQEAVSYSTSNPPIRFNSDGVAILENEEKKHEMIEQAGNF</sequence>
<dbReference type="AlphaFoldDB" id="A0AAF3FC21"/>